<dbReference type="Proteomes" id="UP000823863">
    <property type="component" value="Unassembled WGS sequence"/>
</dbReference>
<keyword evidence="4 6" id="KW-1133">Transmembrane helix</keyword>
<feature type="transmembrane region" description="Helical" evidence="6">
    <location>
        <begin position="235"/>
        <end position="259"/>
    </location>
</feature>
<keyword evidence="2" id="KW-1003">Cell membrane</keyword>
<dbReference type="InterPro" id="IPR037294">
    <property type="entry name" value="ABC_BtuC-like"/>
</dbReference>
<keyword evidence="5 6" id="KW-0472">Membrane</keyword>
<dbReference type="PANTHER" id="PTHR43370">
    <property type="entry name" value="SUGAR ABC TRANSPORTER INTEGRAL MEMBRANE PROTEIN-RELATED"/>
    <property type="match status" value="1"/>
</dbReference>
<evidence type="ECO:0000256" key="3">
    <source>
        <dbReference type="ARBA" id="ARBA00022692"/>
    </source>
</evidence>
<keyword evidence="3 6" id="KW-0812">Transmembrane</keyword>
<reference evidence="7" key="2">
    <citation type="submission" date="2021-04" db="EMBL/GenBank/DDBJ databases">
        <authorList>
            <person name="Gilroy R."/>
        </authorList>
    </citation>
    <scope>NUCLEOTIDE SEQUENCE</scope>
    <source>
        <strain evidence="7">CHK198-12963</strain>
    </source>
</reference>
<evidence type="ECO:0000256" key="2">
    <source>
        <dbReference type="ARBA" id="ARBA00022475"/>
    </source>
</evidence>
<proteinExistence type="predicted"/>
<evidence type="ECO:0000256" key="5">
    <source>
        <dbReference type="ARBA" id="ARBA00023136"/>
    </source>
</evidence>
<dbReference type="GO" id="GO:0022857">
    <property type="term" value="F:transmembrane transporter activity"/>
    <property type="evidence" value="ECO:0007669"/>
    <property type="project" value="InterPro"/>
</dbReference>
<comment type="subcellular location">
    <subcellularLocation>
        <location evidence="1">Cell membrane</location>
        <topology evidence="1">Multi-pass membrane protein</topology>
    </subcellularLocation>
</comment>
<dbReference type="InterPro" id="IPR001851">
    <property type="entry name" value="ABC_transp_permease"/>
</dbReference>
<reference evidence="7" key="1">
    <citation type="journal article" date="2021" name="PeerJ">
        <title>Extensive microbial diversity within the chicken gut microbiome revealed by metagenomics and culture.</title>
        <authorList>
            <person name="Gilroy R."/>
            <person name="Ravi A."/>
            <person name="Getino M."/>
            <person name="Pursley I."/>
            <person name="Horton D.L."/>
            <person name="Alikhan N.F."/>
            <person name="Baker D."/>
            <person name="Gharbi K."/>
            <person name="Hall N."/>
            <person name="Watson M."/>
            <person name="Adriaenssens E.M."/>
            <person name="Foster-Nyarko E."/>
            <person name="Jarju S."/>
            <person name="Secka A."/>
            <person name="Antonio M."/>
            <person name="Oren A."/>
            <person name="Chaudhuri R.R."/>
            <person name="La Ragione R."/>
            <person name="Hildebrand F."/>
            <person name="Pallen M.J."/>
        </authorList>
    </citation>
    <scope>NUCLEOTIDE SEQUENCE</scope>
    <source>
        <strain evidence="7">CHK198-12963</strain>
    </source>
</reference>
<organism evidence="7 8">
    <name type="scientific">Candidatus Enterocloster excrementigallinarum</name>
    <dbReference type="NCBI Taxonomy" id="2838558"/>
    <lineage>
        <taxon>Bacteria</taxon>
        <taxon>Bacillati</taxon>
        <taxon>Bacillota</taxon>
        <taxon>Clostridia</taxon>
        <taxon>Lachnospirales</taxon>
        <taxon>Lachnospiraceae</taxon>
        <taxon>Enterocloster</taxon>
    </lineage>
</organism>
<evidence type="ECO:0000313" key="7">
    <source>
        <dbReference type="EMBL" id="HJC66684.1"/>
    </source>
</evidence>
<feature type="transmembrane region" description="Helical" evidence="6">
    <location>
        <begin position="45"/>
        <end position="62"/>
    </location>
</feature>
<comment type="caution">
    <text evidence="7">The sequence shown here is derived from an EMBL/GenBank/DDBJ whole genome shotgun (WGS) entry which is preliminary data.</text>
</comment>
<dbReference type="CDD" id="cd06580">
    <property type="entry name" value="TM_PBP1_transp_TpRbsC_like"/>
    <property type="match status" value="1"/>
</dbReference>
<gene>
    <name evidence="7" type="ORF">H9931_08195</name>
</gene>
<dbReference type="AlphaFoldDB" id="A0A9D2TE80"/>
<dbReference type="Pfam" id="PF02653">
    <property type="entry name" value="BPD_transp_2"/>
    <property type="match status" value="1"/>
</dbReference>
<feature type="transmembrane region" description="Helical" evidence="6">
    <location>
        <begin position="98"/>
        <end position="118"/>
    </location>
</feature>
<evidence type="ECO:0000256" key="6">
    <source>
        <dbReference type="SAM" id="Phobius"/>
    </source>
</evidence>
<feature type="transmembrane region" description="Helical" evidence="6">
    <location>
        <begin position="69"/>
        <end position="92"/>
    </location>
</feature>
<dbReference type="PANTHER" id="PTHR43370:SF2">
    <property type="entry name" value="ABC TRANSPORTER PERMEASE PROTEIN"/>
    <property type="match status" value="1"/>
</dbReference>
<evidence type="ECO:0000256" key="4">
    <source>
        <dbReference type="ARBA" id="ARBA00022989"/>
    </source>
</evidence>
<dbReference type="Gene3D" id="1.10.3470.10">
    <property type="entry name" value="ABC transporter involved in vitamin B12 uptake, BtuC"/>
    <property type="match status" value="1"/>
</dbReference>
<accession>A0A9D2TE80</accession>
<feature type="transmembrane region" description="Helical" evidence="6">
    <location>
        <begin position="199"/>
        <end position="223"/>
    </location>
</feature>
<dbReference type="GO" id="GO:0005886">
    <property type="term" value="C:plasma membrane"/>
    <property type="evidence" value="ECO:0007669"/>
    <property type="project" value="UniProtKB-SubCell"/>
</dbReference>
<sequence length="312" mass="33754">MDWSQLLTPLFLTQLLAAGVTLATPLALAALGEVFAERSGSLNLGLEGIMLFSGFIGFNAAYHIGNLWIGILGAVMMGSIMGLLFAFMTITLQANQTVTGLAINFLGNGLAPYFYRLVFKVTLDTPRVEPFQNVPIPVLSDIPFIGDILFNHSVFTYLMFLLVAVTFVIIYKTPFGLRLNAVGESPQTADTLGVNVGRIRYICVVIGGALAGMAGAFYSLVELGSYSDSMINGRGFIASALVIFGRWDPVWTFGGALLFGLIDAFQNRLQVLGSPIPSNFLQVLPYVMTILVLLIGRIRKPPAALCIPYVRK</sequence>
<name>A0A9D2TE80_9FIRM</name>
<evidence type="ECO:0000313" key="8">
    <source>
        <dbReference type="Proteomes" id="UP000823863"/>
    </source>
</evidence>
<dbReference type="EMBL" id="DWWB01000046">
    <property type="protein sequence ID" value="HJC66684.1"/>
    <property type="molecule type" value="Genomic_DNA"/>
</dbReference>
<feature type="transmembrane region" description="Helical" evidence="6">
    <location>
        <begin position="154"/>
        <end position="171"/>
    </location>
</feature>
<protein>
    <submittedName>
        <fullName evidence="7">ABC transporter permease</fullName>
    </submittedName>
</protein>
<evidence type="ECO:0000256" key="1">
    <source>
        <dbReference type="ARBA" id="ARBA00004651"/>
    </source>
</evidence>